<dbReference type="Gene3D" id="2.120.10.30">
    <property type="entry name" value="TolB, C-terminal domain"/>
    <property type="match status" value="2"/>
</dbReference>
<proteinExistence type="predicted"/>
<dbReference type="PANTHER" id="PTHR24104:SF25">
    <property type="entry name" value="PROTEIN LIN-41"/>
    <property type="match status" value="1"/>
</dbReference>
<feature type="repeat" description="NHL" evidence="2">
    <location>
        <begin position="259"/>
        <end position="302"/>
    </location>
</feature>
<name>A0A7S0H7X0_9CRYP</name>
<protein>
    <recommendedName>
        <fullName evidence="4">SMP-30/Gluconolactonase/LRE-like region domain-containing protein</fullName>
    </recommendedName>
</protein>
<gene>
    <name evidence="3" type="ORF">HPHI1048_LOCUS72</name>
</gene>
<reference evidence="3" key="1">
    <citation type="submission" date="2021-01" db="EMBL/GenBank/DDBJ databases">
        <authorList>
            <person name="Corre E."/>
            <person name="Pelletier E."/>
            <person name="Niang G."/>
            <person name="Scheremetjew M."/>
            <person name="Finn R."/>
            <person name="Kale V."/>
            <person name="Holt S."/>
            <person name="Cochrane G."/>
            <person name="Meng A."/>
            <person name="Brown T."/>
            <person name="Cohen L."/>
        </authorList>
    </citation>
    <scope>NUCLEOTIDE SEQUENCE</scope>
    <source>
        <strain evidence="3">CCMP325</strain>
    </source>
</reference>
<dbReference type="InterPro" id="IPR011042">
    <property type="entry name" value="6-blade_b-propeller_TolB-like"/>
</dbReference>
<dbReference type="CDD" id="cd05819">
    <property type="entry name" value="NHL"/>
    <property type="match status" value="1"/>
</dbReference>
<dbReference type="PANTHER" id="PTHR24104">
    <property type="entry name" value="E3 UBIQUITIN-PROTEIN LIGASE NHLRC1-RELATED"/>
    <property type="match status" value="1"/>
</dbReference>
<accession>A0A7S0H7X0</accession>
<dbReference type="AlphaFoldDB" id="A0A7S0H7X0"/>
<dbReference type="GO" id="GO:0043161">
    <property type="term" value="P:proteasome-mediated ubiquitin-dependent protein catabolic process"/>
    <property type="evidence" value="ECO:0007669"/>
    <property type="project" value="TreeGrafter"/>
</dbReference>
<evidence type="ECO:0000256" key="2">
    <source>
        <dbReference type="PROSITE-ProRule" id="PRU00504"/>
    </source>
</evidence>
<dbReference type="SUPFAM" id="SSF63829">
    <property type="entry name" value="Calcium-dependent phosphotriesterase"/>
    <property type="match status" value="1"/>
</dbReference>
<dbReference type="PROSITE" id="PS51125">
    <property type="entry name" value="NHL"/>
    <property type="match status" value="1"/>
</dbReference>
<evidence type="ECO:0000313" key="3">
    <source>
        <dbReference type="EMBL" id="CAD8465434.1"/>
    </source>
</evidence>
<dbReference type="InterPro" id="IPR001258">
    <property type="entry name" value="NHL_repeat"/>
</dbReference>
<dbReference type="GO" id="GO:0008270">
    <property type="term" value="F:zinc ion binding"/>
    <property type="evidence" value="ECO:0007669"/>
    <property type="project" value="UniProtKB-KW"/>
</dbReference>
<dbReference type="GO" id="GO:0000209">
    <property type="term" value="P:protein polyubiquitination"/>
    <property type="evidence" value="ECO:0007669"/>
    <property type="project" value="TreeGrafter"/>
</dbReference>
<evidence type="ECO:0008006" key="4">
    <source>
        <dbReference type="Google" id="ProtNLM"/>
    </source>
</evidence>
<sequence length="367" mass="40592">MLLAMAKATAMAGAHDGTGEVSRCRFDHVKRIVLRSEPWGCAMGREGHLYVAEVTKNRVVALNRTTGSVVKAIQYWTDVDSFRGPSSIAFDEQGSMLVADSNSGVVRVFEDESSPRRSIGHLQPSKRRHLPAPGNFSFPHMLSTVDDMLWVCDPESCCVQALYLNGTCKYLIHDQLTSTRVKVPVDGSFTRWRDLPKNASERVGSNVSEAYHMISTKLRAPNAVLVVKNTSISPLLLVVADSGNHVLRFFDAAEGVELGAAVGGWGKFVGELDYPTGIAMRSDGILLVAESRNRRIQGFEITRDAVRWLGTSCESDMRSVTSLCWDDNMQDIWACDPQAKSVRNFRLILQGRKSISLKKKQKQSTGR</sequence>
<organism evidence="3">
    <name type="scientific">Hanusia phi</name>
    <dbReference type="NCBI Taxonomy" id="3032"/>
    <lineage>
        <taxon>Eukaryota</taxon>
        <taxon>Cryptophyceae</taxon>
        <taxon>Pyrenomonadales</taxon>
        <taxon>Geminigeraceae</taxon>
        <taxon>Hanusia</taxon>
    </lineage>
</organism>
<dbReference type="InterPro" id="IPR050952">
    <property type="entry name" value="TRIM-NHL_E3_ligases"/>
</dbReference>
<dbReference type="GO" id="GO:0061630">
    <property type="term" value="F:ubiquitin protein ligase activity"/>
    <property type="evidence" value="ECO:0007669"/>
    <property type="project" value="TreeGrafter"/>
</dbReference>
<keyword evidence="1" id="KW-0677">Repeat</keyword>
<evidence type="ECO:0000256" key="1">
    <source>
        <dbReference type="ARBA" id="ARBA00022737"/>
    </source>
</evidence>
<dbReference type="EMBL" id="HBEO01000100">
    <property type="protein sequence ID" value="CAD8465434.1"/>
    <property type="molecule type" value="Transcribed_RNA"/>
</dbReference>